<name>A0A8H3QIQ5_9GLOM</name>
<dbReference type="PRINTS" id="PR00081">
    <property type="entry name" value="GDHRDH"/>
</dbReference>
<evidence type="ECO:0000256" key="3">
    <source>
        <dbReference type="ARBA" id="ARBA00023002"/>
    </source>
</evidence>
<dbReference type="PANTHER" id="PTHR44229">
    <property type="entry name" value="15-HYDROXYPROSTAGLANDIN DEHYDROGENASE [NAD(+)]"/>
    <property type="match status" value="1"/>
</dbReference>
<keyword evidence="3" id="KW-0560">Oxidoreductase</keyword>
<proteinExistence type="inferred from homology"/>
<dbReference type="PROSITE" id="PS00061">
    <property type="entry name" value="ADH_SHORT"/>
    <property type="match status" value="1"/>
</dbReference>
<accession>A0A8H3QIQ5</accession>
<dbReference type="EMBL" id="BLAL01000053">
    <property type="protein sequence ID" value="GES80811.1"/>
    <property type="molecule type" value="Genomic_DNA"/>
</dbReference>
<keyword evidence="2" id="KW-0521">NADP</keyword>
<evidence type="ECO:0000313" key="5">
    <source>
        <dbReference type="EMBL" id="GES80811.1"/>
    </source>
</evidence>
<sequence length="277" mass="29949">MSFTSVEGKVAFVSGAASGIGKAIATRLVKEGAKVVIADIQDDLGKKFAEELNSGKTDQVAIYEHVDVVNWNEYLTAFKKTVQIFGRIDIVVNNAGIFADGGYMFDDSEEPPHALRIIDVNLKGVLNGTKLGIKFLKQNGKDGGVIVNTSSISGLYVSPHAPYYSASKFGVNGLSISVAKTSPPLNIRVNAVAPGPVNTPLIKDIAHTIPDSQWLDINQVVDVFFKFFTNPAYNGEISVIIKGEITFLDKSNFAVPAIMMKDFEQMKFAKGVENSNK</sequence>
<dbReference type="InterPro" id="IPR036291">
    <property type="entry name" value="NAD(P)-bd_dom_sf"/>
</dbReference>
<dbReference type="GO" id="GO:0016616">
    <property type="term" value="F:oxidoreductase activity, acting on the CH-OH group of donors, NAD or NADP as acceptor"/>
    <property type="evidence" value="ECO:0007669"/>
    <property type="project" value="TreeGrafter"/>
</dbReference>
<evidence type="ECO:0000256" key="4">
    <source>
        <dbReference type="RuleBase" id="RU000363"/>
    </source>
</evidence>
<dbReference type="InterPro" id="IPR002347">
    <property type="entry name" value="SDR_fam"/>
</dbReference>
<evidence type="ECO:0000256" key="1">
    <source>
        <dbReference type="ARBA" id="ARBA00006484"/>
    </source>
</evidence>
<dbReference type="Pfam" id="PF00106">
    <property type="entry name" value="adh_short"/>
    <property type="match status" value="1"/>
</dbReference>
<organism evidence="5 6">
    <name type="scientific">Rhizophagus clarus</name>
    <dbReference type="NCBI Taxonomy" id="94130"/>
    <lineage>
        <taxon>Eukaryota</taxon>
        <taxon>Fungi</taxon>
        <taxon>Fungi incertae sedis</taxon>
        <taxon>Mucoromycota</taxon>
        <taxon>Glomeromycotina</taxon>
        <taxon>Glomeromycetes</taxon>
        <taxon>Glomerales</taxon>
        <taxon>Glomeraceae</taxon>
        <taxon>Rhizophagus</taxon>
    </lineage>
</organism>
<evidence type="ECO:0000313" key="6">
    <source>
        <dbReference type="Proteomes" id="UP000615446"/>
    </source>
</evidence>
<dbReference type="Gene3D" id="3.40.50.720">
    <property type="entry name" value="NAD(P)-binding Rossmann-like Domain"/>
    <property type="match status" value="1"/>
</dbReference>
<dbReference type="PANTHER" id="PTHR44229:SF4">
    <property type="entry name" value="15-HYDROXYPROSTAGLANDIN DEHYDROGENASE [NAD(+)]"/>
    <property type="match status" value="1"/>
</dbReference>
<comment type="similarity">
    <text evidence="1 4">Belongs to the short-chain dehydrogenases/reductases (SDR) family.</text>
</comment>
<protein>
    <submittedName>
        <fullName evidence="5">15-hydroxyprostaglandin dehydrogenase [NAD(+)] isoform X1</fullName>
    </submittedName>
</protein>
<dbReference type="SUPFAM" id="SSF51735">
    <property type="entry name" value="NAD(P)-binding Rossmann-fold domains"/>
    <property type="match status" value="1"/>
</dbReference>
<dbReference type="Proteomes" id="UP000615446">
    <property type="component" value="Unassembled WGS sequence"/>
</dbReference>
<reference evidence="5" key="1">
    <citation type="submission" date="2019-10" db="EMBL/GenBank/DDBJ databases">
        <title>Conservation and host-specific expression of non-tandemly repeated heterogenous ribosome RNA gene in arbuscular mycorrhizal fungi.</title>
        <authorList>
            <person name="Maeda T."/>
            <person name="Kobayashi Y."/>
            <person name="Nakagawa T."/>
            <person name="Ezawa T."/>
            <person name="Yamaguchi K."/>
            <person name="Bino T."/>
            <person name="Nishimoto Y."/>
            <person name="Shigenobu S."/>
            <person name="Kawaguchi M."/>
        </authorList>
    </citation>
    <scope>NUCLEOTIDE SEQUENCE</scope>
    <source>
        <strain evidence="5">HR1</strain>
    </source>
</reference>
<dbReference type="OrthoDB" id="5840532at2759"/>
<evidence type="ECO:0000256" key="2">
    <source>
        <dbReference type="ARBA" id="ARBA00022857"/>
    </source>
</evidence>
<gene>
    <name evidence="5" type="ORF">RCL2_000807000</name>
</gene>
<dbReference type="GO" id="GO:0005737">
    <property type="term" value="C:cytoplasm"/>
    <property type="evidence" value="ECO:0007669"/>
    <property type="project" value="TreeGrafter"/>
</dbReference>
<dbReference type="PRINTS" id="PR00080">
    <property type="entry name" value="SDRFAMILY"/>
</dbReference>
<dbReference type="InterPro" id="IPR020904">
    <property type="entry name" value="Sc_DH/Rdtase_CS"/>
</dbReference>
<comment type="caution">
    <text evidence="5">The sequence shown here is derived from an EMBL/GenBank/DDBJ whole genome shotgun (WGS) entry which is preliminary data.</text>
</comment>
<dbReference type="AlphaFoldDB" id="A0A8H3QIQ5"/>